<comment type="catalytic activity">
    <reaction evidence="9">
        <text>(R)-pantoate + NADP(+) = 2-dehydropantoate + NADPH + H(+)</text>
        <dbReference type="Rhea" id="RHEA:16233"/>
        <dbReference type="ChEBI" id="CHEBI:11561"/>
        <dbReference type="ChEBI" id="CHEBI:15378"/>
        <dbReference type="ChEBI" id="CHEBI:15980"/>
        <dbReference type="ChEBI" id="CHEBI:57783"/>
        <dbReference type="ChEBI" id="CHEBI:58349"/>
        <dbReference type="EC" id="1.1.1.169"/>
    </reaction>
    <physiologicalReaction direction="right-to-left" evidence="9">
        <dbReference type="Rhea" id="RHEA:16235"/>
    </physiologicalReaction>
</comment>
<feature type="domain" description="Ketopantoate reductase N-terminal" evidence="13">
    <location>
        <begin position="3"/>
        <end position="147"/>
    </location>
</feature>
<evidence type="ECO:0000256" key="1">
    <source>
        <dbReference type="ARBA" id="ARBA00004724"/>
    </source>
</evidence>
<comment type="function">
    <text evidence="12">Catalyzes the NADPH-dependent reduction of ketopantoate into pantoic acid.</text>
</comment>
<dbReference type="GO" id="GO:0005737">
    <property type="term" value="C:cytoplasm"/>
    <property type="evidence" value="ECO:0007669"/>
    <property type="project" value="TreeGrafter"/>
</dbReference>
<dbReference type="KEGG" id="haly:HYG82_12910"/>
<evidence type="ECO:0000256" key="11">
    <source>
        <dbReference type="ARBA" id="ARBA00056765"/>
    </source>
</evidence>
<accession>A0A7D5KL81</accession>
<dbReference type="GO" id="GO:0050661">
    <property type="term" value="F:NADP binding"/>
    <property type="evidence" value="ECO:0007669"/>
    <property type="project" value="TreeGrafter"/>
</dbReference>
<protein>
    <recommendedName>
        <fullName evidence="4 12">2-dehydropantoate 2-reductase</fullName>
        <ecNumber evidence="3 12">1.1.1.169</ecNumber>
    </recommendedName>
    <alternativeName>
        <fullName evidence="8 12">Ketopantoate reductase</fullName>
    </alternativeName>
</protein>
<keyword evidence="7 12" id="KW-0560">Oxidoreductase</keyword>
<evidence type="ECO:0000259" key="13">
    <source>
        <dbReference type="Pfam" id="PF02558"/>
    </source>
</evidence>
<dbReference type="Proteomes" id="UP000509241">
    <property type="component" value="Chromosome"/>
</dbReference>
<evidence type="ECO:0000313" key="15">
    <source>
        <dbReference type="EMBL" id="QLG49698.1"/>
    </source>
</evidence>
<dbReference type="GO" id="GO:0015937">
    <property type="term" value="P:coenzyme A biosynthetic process"/>
    <property type="evidence" value="ECO:0007669"/>
    <property type="project" value="UniProtKB-UniPathway"/>
</dbReference>
<dbReference type="EMBL" id="CP058601">
    <property type="protein sequence ID" value="QLG49698.1"/>
    <property type="molecule type" value="Genomic_DNA"/>
</dbReference>
<comment type="function">
    <text evidence="11">Catalyzes the NAD(P)H-dependent reduction of ketopantoate into pantoic acid.</text>
</comment>
<dbReference type="SUPFAM" id="SSF51735">
    <property type="entry name" value="NAD(P)-binding Rossmann-fold domains"/>
    <property type="match status" value="1"/>
</dbReference>
<proteinExistence type="inferred from homology"/>
<organism evidence="15 16">
    <name type="scientific">Natrinema halophilum</name>
    <dbReference type="NCBI Taxonomy" id="1699371"/>
    <lineage>
        <taxon>Archaea</taxon>
        <taxon>Methanobacteriati</taxon>
        <taxon>Methanobacteriota</taxon>
        <taxon>Stenosarchaea group</taxon>
        <taxon>Halobacteria</taxon>
        <taxon>Halobacteriales</taxon>
        <taxon>Natrialbaceae</taxon>
        <taxon>Natrinema</taxon>
    </lineage>
</organism>
<feature type="domain" description="Ketopantoate reductase C-terminal" evidence="14">
    <location>
        <begin position="176"/>
        <end position="293"/>
    </location>
</feature>
<evidence type="ECO:0000256" key="7">
    <source>
        <dbReference type="ARBA" id="ARBA00023002"/>
    </source>
</evidence>
<comment type="similarity">
    <text evidence="2 12">Belongs to the ketopantoate reductase family.</text>
</comment>
<dbReference type="Gene3D" id="3.40.50.720">
    <property type="entry name" value="NAD(P)-binding Rossmann-like Domain"/>
    <property type="match status" value="1"/>
</dbReference>
<dbReference type="EC" id="1.1.1.169" evidence="3 12"/>
<dbReference type="PANTHER" id="PTHR43765">
    <property type="entry name" value="2-DEHYDROPANTOATE 2-REDUCTASE-RELATED"/>
    <property type="match status" value="1"/>
</dbReference>
<dbReference type="FunFam" id="1.10.1040.10:FF:000017">
    <property type="entry name" value="2-dehydropantoate 2-reductase"/>
    <property type="match status" value="1"/>
</dbReference>
<reference evidence="15 16" key="1">
    <citation type="submission" date="2020-07" db="EMBL/GenBank/DDBJ databases">
        <authorList>
            <person name="Cui H."/>
        </authorList>
    </citation>
    <scope>NUCLEOTIDE SEQUENCE [LARGE SCALE GENOMIC DNA]</scope>
    <source>
        <strain evidence="15 16">YPL8</strain>
    </source>
</reference>
<dbReference type="InterPro" id="IPR036291">
    <property type="entry name" value="NAD(P)-bd_dom_sf"/>
</dbReference>
<evidence type="ECO:0000256" key="12">
    <source>
        <dbReference type="RuleBase" id="RU362068"/>
    </source>
</evidence>
<dbReference type="InterPro" id="IPR013328">
    <property type="entry name" value="6PGD_dom2"/>
</dbReference>
<dbReference type="GO" id="GO:0015940">
    <property type="term" value="P:pantothenate biosynthetic process"/>
    <property type="evidence" value="ECO:0007669"/>
    <property type="project" value="InterPro"/>
</dbReference>
<dbReference type="Pfam" id="PF08546">
    <property type="entry name" value="ApbA_C"/>
    <property type="match status" value="1"/>
</dbReference>
<keyword evidence="16" id="KW-1185">Reference proteome</keyword>
<dbReference type="GeneID" id="56034207"/>
<comment type="pathway">
    <text evidence="1 12">Cofactor biosynthesis; coenzyme A biosynthesis.</text>
</comment>
<dbReference type="AlphaFoldDB" id="A0A7D5KL81"/>
<evidence type="ECO:0000256" key="10">
    <source>
        <dbReference type="ARBA" id="ARBA00048196"/>
    </source>
</evidence>
<dbReference type="PANTHER" id="PTHR43765:SF2">
    <property type="entry name" value="2-DEHYDROPANTOATE 2-REDUCTASE"/>
    <property type="match status" value="1"/>
</dbReference>
<evidence type="ECO:0000256" key="4">
    <source>
        <dbReference type="ARBA" id="ARBA00019465"/>
    </source>
</evidence>
<evidence type="ECO:0000259" key="14">
    <source>
        <dbReference type="Pfam" id="PF08546"/>
    </source>
</evidence>
<dbReference type="GO" id="GO:0008677">
    <property type="term" value="F:2-dehydropantoate 2-reductase activity"/>
    <property type="evidence" value="ECO:0007669"/>
    <property type="project" value="UniProtKB-EC"/>
</dbReference>
<dbReference type="InterPro" id="IPR013752">
    <property type="entry name" value="KPA_reductase"/>
</dbReference>
<evidence type="ECO:0000256" key="3">
    <source>
        <dbReference type="ARBA" id="ARBA00013014"/>
    </source>
</evidence>
<name>A0A7D5KL81_9EURY</name>
<dbReference type="InterPro" id="IPR008927">
    <property type="entry name" value="6-PGluconate_DH-like_C_sf"/>
</dbReference>
<dbReference type="NCBIfam" id="TIGR00745">
    <property type="entry name" value="apbA_panE"/>
    <property type="match status" value="1"/>
</dbReference>
<dbReference type="OrthoDB" id="201845at2157"/>
<evidence type="ECO:0000256" key="6">
    <source>
        <dbReference type="ARBA" id="ARBA00022993"/>
    </source>
</evidence>
<dbReference type="InterPro" id="IPR013332">
    <property type="entry name" value="KPR_N"/>
</dbReference>
<evidence type="ECO:0000256" key="9">
    <source>
        <dbReference type="ARBA" id="ARBA00047506"/>
    </source>
</evidence>
<evidence type="ECO:0000313" key="16">
    <source>
        <dbReference type="Proteomes" id="UP000509241"/>
    </source>
</evidence>
<dbReference type="Pfam" id="PF02558">
    <property type="entry name" value="ApbA"/>
    <property type="match status" value="1"/>
</dbReference>
<evidence type="ECO:0000256" key="5">
    <source>
        <dbReference type="ARBA" id="ARBA00022857"/>
    </source>
</evidence>
<keyword evidence="6 12" id="KW-0173">Coenzyme A biosynthesis</keyword>
<comment type="catalytic activity">
    <reaction evidence="10">
        <text>(R)-pantoate + NAD(+) = 2-dehydropantoate + NADH + H(+)</text>
        <dbReference type="Rhea" id="RHEA:61292"/>
        <dbReference type="ChEBI" id="CHEBI:11561"/>
        <dbReference type="ChEBI" id="CHEBI:15378"/>
        <dbReference type="ChEBI" id="CHEBI:15980"/>
        <dbReference type="ChEBI" id="CHEBI:57540"/>
        <dbReference type="ChEBI" id="CHEBI:57945"/>
    </reaction>
    <physiologicalReaction direction="right-to-left" evidence="10">
        <dbReference type="Rhea" id="RHEA:61294"/>
    </physiologicalReaction>
</comment>
<sequence>MDIVVFGAGSLGSLVGGVLARDHDVTLVARKPHARAVRESGLRLEGVDEDGPTRVFPTATTDGTELEADLAVVTVKSFDTASAATALATGSVDAVLSLQNGMGNEATLASRLDVPILAGTATYGAILREPGVVECTGHGDIVLGDRAGGQSALAARVGDAFAVSGLETTVADDMPRRLWAKLAVNAGINPVTALTATENGAILAEPANDLARAATRETARIARACDVSLSNREALAEMEAVAEATAANTSSMSQDVLAGRRTEIDAINGYVVDRAADHSLEVPTNRTLATLVETWERGRDLR</sequence>
<dbReference type="RefSeq" id="WP_179261496.1">
    <property type="nucleotide sequence ID" value="NZ_CP058601.1"/>
</dbReference>
<evidence type="ECO:0000256" key="2">
    <source>
        <dbReference type="ARBA" id="ARBA00007870"/>
    </source>
</evidence>
<dbReference type="InterPro" id="IPR050838">
    <property type="entry name" value="Ketopantoate_reductase"/>
</dbReference>
<evidence type="ECO:0000256" key="8">
    <source>
        <dbReference type="ARBA" id="ARBA00032024"/>
    </source>
</evidence>
<dbReference type="SUPFAM" id="SSF48179">
    <property type="entry name" value="6-phosphogluconate dehydrogenase C-terminal domain-like"/>
    <property type="match status" value="1"/>
</dbReference>
<dbReference type="InterPro" id="IPR003710">
    <property type="entry name" value="ApbA"/>
</dbReference>
<dbReference type="Gene3D" id="1.10.1040.10">
    <property type="entry name" value="N-(1-d-carboxylethyl)-l-norvaline Dehydrogenase, domain 2"/>
    <property type="match status" value="1"/>
</dbReference>
<gene>
    <name evidence="15" type="ORF">HYG82_12910</name>
</gene>
<keyword evidence="5 12" id="KW-0521">NADP</keyword>
<dbReference type="UniPathway" id="UPA00241"/>